<dbReference type="InterPro" id="IPR000674">
    <property type="entry name" value="Ald_Oxase/Xan_DH_a/b"/>
</dbReference>
<feature type="domain" description="Aldehyde oxidase/xanthine dehydrogenase a/b hammerhead" evidence="1">
    <location>
        <begin position="238"/>
        <end position="322"/>
    </location>
</feature>
<dbReference type="InterPro" id="IPR052516">
    <property type="entry name" value="N-heterocyclic_Hydroxylase"/>
</dbReference>
<gene>
    <name evidence="2" type="ORF">E1956_37395</name>
</gene>
<dbReference type="EMBL" id="CP038151">
    <property type="protein sequence ID" value="QBR02880.1"/>
    <property type="molecule type" value="Genomic_DNA"/>
</dbReference>
<organism evidence="2 3">
    <name type="scientific">Paraburkholderia pallida</name>
    <dbReference type="NCBI Taxonomy" id="2547399"/>
    <lineage>
        <taxon>Bacteria</taxon>
        <taxon>Pseudomonadati</taxon>
        <taxon>Pseudomonadota</taxon>
        <taxon>Betaproteobacteria</taxon>
        <taxon>Burkholderiales</taxon>
        <taxon>Burkholderiaceae</taxon>
        <taxon>Paraburkholderia</taxon>
    </lineage>
</organism>
<dbReference type="Pfam" id="PF02738">
    <property type="entry name" value="MoCoBD_1"/>
    <property type="match status" value="1"/>
</dbReference>
<dbReference type="InterPro" id="IPR046867">
    <property type="entry name" value="AldOxase/xan_DH_MoCoBD2"/>
</dbReference>
<protein>
    <submittedName>
        <fullName evidence="2">Xanthine dehydrogenase family protein molybdopterin-binding subunit</fullName>
    </submittedName>
</protein>
<dbReference type="GO" id="GO:0016491">
    <property type="term" value="F:oxidoreductase activity"/>
    <property type="evidence" value="ECO:0007669"/>
    <property type="project" value="InterPro"/>
</dbReference>
<dbReference type="Pfam" id="PF20256">
    <property type="entry name" value="MoCoBD_2"/>
    <property type="match status" value="2"/>
</dbReference>
<sequence length="757" mass="79923">MRDTIRGEGAAQGGAAQSTVQTLGDGARATLTRRQFLAGMSALTLAVGFRGGLAVAASLDSAKLPFEPNAFIRVDANGMVTVVSEYLEMGQGTFTGLATLAGDELDVPLGKVTVVAAPADVKKYANPMFASFGWTLQATGGSTAMAGAWKQMREAAAAARMMLVAAAAKAWKVDAATLHVEDGTIVHAASGRRAGYGQFVAAAARESVPANVVLKQPGEFKLIGSPTTRRVDVPAKVNGSAIYTQDIKVPGMLVAVIAHPPRLGGKVQHVDASQAKAIKGVVAVVEVPGDGEVQGGVAVLAHNTWVARQGRDALKIVWDDSHAFALSSEDIYKQFRALADQPGVVAESRGTVLAAAPDGGKYLEAVYEQPYLSHATMEPLNCLVRLQGGRCEIWNGEQWHTGDQAMAAQELGLKPEQVTIHQLYAGGSFGRRANPHSDYVRETCRIVRAAHAQGIDAPIKLVWMREDDMRAGYYRPLTVHKVRVAVDKAGNLVSWNHDVVGQSFMQLPKPDSVDPVLVEGAADIPYDIPNFKVTQHAPKLPVQTQWLRSVGHTHAAFVGETMMDEAARAAGKDPYAFRHALLAAKPRHRGVLDLAAQKAGWSTPLSAGPQGTRRGRGIALQLAFGTYVAQVAEVTVQQDGSFTVDRIVCAVDCGTVVNPDIVAAQVEGGIGFGLTFLRAGITFDKGHVMQGNFNDYPVLRMNGMPVVEVHIVPSKEPPTGIGEPGVPPAAPAVANALAAATGATIRALPLGDTLRPA</sequence>
<dbReference type="InterPro" id="IPR006311">
    <property type="entry name" value="TAT_signal"/>
</dbReference>
<dbReference type="SUPFAM" id="SSF56003">
    <property type="entry name" value="Molybdenum cofactor-binding domain"/>
    <property type="match status" value="2"/>
</dbReference>
<keyword evidence="3" id="KW-1185">Reference proteome</keyword>
<dbReference type="Gene3D" id="3.90.1170.50">
    <property type="entry name" value="Aldehyde oxidase/xanthine dehydrogenase, a/b hammerhead"/>
    <property type="match status" value="1"/>
</dbReference>
<dbReference type="AlphaFoldDB" id="A0A4P7D729"/>
<dbReference type="PANTHER" id="PTHR47495">
    <property type="entry name" value="ALDEHYDE DEHYDROGENASE"/>
    <property type="match status" value="1"/>
</dbReference>
<proteinExistence type="predicted"/>
<dbReference type="InterPro" id="IPR037165">
    <property type="entry name" value="AldOxase/xan_DH_Mopterin-bd_sf"/>
</dbReference>
<accession>A0A4P7D729</accession>
<dbReference type="InterPro" id="IPR008274">
    <property type="entry name" value="AldOxase/xan_DH_MoCoBD1"/>
</dbReference>
<dbReference type="KEGG" id="ppai:E1956_37395"/>
<dbReference type="SMART" id="SM01008">
    <property type="entry name" value="Ald_Xan_dh_C"/>
    <property type="match status" value="1"/>
</dbReference>
<reference evidence="2 3" key="1">
    <citation type="submission" date="2019-03" db="EMBL/GenBank/DDBJ databases">
        <title>Paraburkholderia sp. 7MH5, isolated from subtropical forest soil.</title>
        <authorList>
            <person name="Gao Z.-H."/>
            <person name="Qiu L.-H."/>
        </authorList>
    </citation>
    <scope>NUCLEOTIDE SEQUENCE [LARGE SCALE GENOMIC DNA]</scope>
    <source>
        <strain evidence="2 3">7MH5</strain>
    </source>
</reference>
<dbReference type="Proteomes" id="UP000295727">
    <property type="component" value="Chromosome 4"/>
</dbReference>
<dbReference type="InterPro" id="IPR012368">
    <property type="entry name" value="OxRdtase_Mopterin-bd_su_IorB"/>
</dbReference>
<dbReference type="PROSITE" id="PS51318">
    <property type="entry name" value="TAT"/>
    <property type="match status" value="1"/>
</dbReference>
<name>A0A4P7D729_9BURK</name>
<dbReference type="PANTHER" id="PTHR47495:SF2">
    <property type="entry name" value="ALDEHYDE DEHYDROGENASE"/>
    <property type="match status" value="1"/>
</dbReference>
<dbReference type="Gene3D" id="3.30.365.10">
    <property type="entry name" value="Aldehyde oxidase/xanthine dehydrogenase, molybdopterin binding domain"/>
    <property type="match status" value="4"/>
</dbReference>
<evidence type="ECO:0000259" key="1">
    <source>
        <dbReference type="SMART" id="SM01008"/>
    </source>
</evidence>
<evidence type="ECO:0000313" key="3">
    <source>
        <dbReference type="Proteomes" id="UP000295727"/>
    </source>
</evidence>
<dbReference type="PIRSF" id="PIRSF036389">
    <property type="entry name" value="IOR_B"/>
    <property type="match status" value="1"/>
</dbReference>
<dbReference type="OrthoDB" id="9767994at2"/>
<evidence type="ECO:0000313" key="2">
    <source>
        <dbReference type="EMBL" id="QBR02880.1"/>
    </source>
</evidence>